<feature type="transmembrane region" description="Helical" evidence="1">
    <location>
        <begin position="145"/>
        <end position="163"/>
    </location>
</feature>
<sequence>MHAARRTARAWTLGSATVATGLIAGFFYAYACSVMFGLARVDDHTFITAMQWINATVRNGWFAASFFGALPLTAAAAILHVRRDGRRVLPWAAAAFLLYAAAFAITMGISVPLNEELAAAGDPGAIGDPGAVRAAYEDVWVRWNLVRTLASIAAVVCLVRALIVHARPGARA</sequence>
<feature type="transmembrane region" description="Helical" evidence="1">
    <location>
        <begin position="12"/>
        <end position="39"/>
    </location>
</feature>
<gene>
    <name evidence="2" type="ORF">J2S43_002351</name>
</gene>
<dbReference type="Proteomes" id="UP001240984">
    <property type="component" value="Unassembled WGS sequence"/>
</dbReference>
<dbReference type="InterPro" id="IPR013901">
    <property type="entry name" value="Anthrone_oxy"/>
</dbReference>
<feature type="transmembrane region" description="Helical" evidence="1">
    <location>
        <begin position="88"/>
        <end position="109"/>
    </location>
</feature>
<evidence type="ECO:0000256" key="1">
    <source>
        <dbReference type="SAM" id="Phobius"/>
    </source>
</evidence>
<evidence type="ECO:0000313" key="2">
    <source>
        <dbReference type="EMBL" id="MDP9793839.1"/>
    </source>
</evidence>
<dbReference type="EMBL" id="JAUSRA010000001">
    <property type="protein sequence ID" value="MDP9793839.1"/>
    <property type="molecule type" value="Genomic_DNA"/>
</dbReference>
<protein>
    <submittedName>
        <fullName evidence="2">Membrane protein</fullName>
    </submittedName>
</protein>
<keyword evidence="1" id="KW-1133">Transmembrane helix</keyword>
<reference evidence="2 3" key="1">
    <citation type="submission" date="2023-07" db="EMBL/GenBank/DDBJ databases">
        <title>Sequencing the genomes of 1000 actinobacteria strains.</title>
        <authorList>
            <person name="Klenk H.-P."/>
        </authorList>
    </citation>
    <scope>NUCLEOTIDE SEQUENCE [LARGE SCALE GENOMIC DNA]</scope>
    <source>
        <strain evidence="2 3">DSM 44710</strain>
    </source>
</reference>
<proteinExistence type="predicted"/>
<keyword evidence="1" id="KW-0812">Transmembrane</keyword>
<organism evidence="2 3">
    <name type="scientific">Catenuloplanes nepalensis</name>
    <dbReference type="NCBI Taxonomy" id="587533"/>
    <lineage>
        <taxon>Bacteria</taxon>
        <taxon>Bacillati</taxon>
        <taxon>Actinomycetota</taxon>
        <taxon>Actinomycetes</taxon>
        <taxon>Micromonosporales</taxon>
        <taxon>Micromonosporaceae</taxon>
        <taxon>Catenuloplanes</taxon>
    </lineage>
</organism>
<feature type="transmembrane region" description="Helical" evidence="1">
    <location>
        <begin position="59"/>
        <end position="81"/>
    </location>
</feature>
<keyword evidence="3" id="KW-1185">Reference proteome</keyword>
<evidence type="ECO:0000313" key="3">
    <source>
        <dbReference type="Proteomes" id="UP001240984"/>
    </source>
</evidence>
<accession>A0ABT9MQY0</accession>
<name>A0ABT9MQY0_9ACTN</name>
<dbReference type="Pfam" id="PF08592">
    <property type="entry name" value="Anthrone_oxy"/>
    <property type="match status" value="1"/>
</dbReference>
<comment type="caution">
    <text evidence="2">The sequence shown here is derived from an EMBL/GenBank/DDBJ whole genome shotgun (WGS) entry which is preliminary data.</text>
</comment>
<dbReference type="RefSeq" id="WP_306828925.1">
    <property type="nucleotide sequence ID" value="NZ_JAUSRA010000001.1"/>
</dbReference>
<keyword evidence="1" id="KW-0472">Membrane</keyword>